<organism evidence="8 9">
    <name type="scientific">Candidatus Peribacter riflensis</name>
    <dbReference type="NCBI Taxonomy" id="1735162"/>
    <lineage>
        <taxon>Bacteria</taxon>
        <taxon>Candidatus Peregrinibacteriota</taxon>
        <taxon>Candidatus Peribacteria</taxon>
        <taxon>Candidatus Peribacterales</taxon>
        <taxon>Candidatus Peribacteraceae</taxon>
        <taxon>Candidatus Peribacter</taxon>
    </lineage>
</organism>
<dbReference type="InterPro" id="IPR012340">
    <property type="entry name" value="NA-bd_OB-fold"/>
</dbReference>
<dbReference type="SUPFAM" id="SSF50249">
    <property type="entry name" value="Nucleic acid-binding proteins"/>
    <property type="match status" value="1"/>
</dbReference>
<dbReference type="PANTHER" id="PTHR33991">
    <property type="entry name" value="DNA REPAIR PROTEIN RECO"/>
    <property type="match status" value="1"/>
</dbReference>
<evidence type="ECO:0000256" key="6">
    <source>
        <dbReference type="ARBA" id="ARBA00033409"/>
    </source>
</evidence>
<name>A0A0S1SCH3_9BACT</name>
<proteinExistence type="inferred from homology"/>
<dbReference type="InterPro" id="IPR042242">
    <property type="entry name" value="RecO_C"/>
</dbReference>
<reference evidence="9" key="1">
    <citation type="submission" date="2015-10" db="EMBL/GenBank/DDBJ databases">
        <title>Analysis of five complete genome sequences for members of the class Peribacteria in the recently recognized Peregrinibacteria bacterial phylum.</title>
        <authorList>
            <person name="Anantharaman K."/>
            <person name="Brown C.T."/>
            <person name="Burstein D."/>
            <person name="Castelle C.J."/>
            <person name="Probst A.J."/>
            <person name="Thomas B.C."/>
            <person name="Williams K.H."/>
            <person name="Banfield J.F."/>
        </authorList>
    </citation>
    <scope>NUCLEOTIDE SEQUENCE [LARGE SCALE GENOMIC DNA]</scope>
</reference>
<dbReference type="Gene3D" id="1.20.1440.120">
    <property type="entry name" value="Recombination protein O, C-terminal domain"/>
    <property type="match status" value="1"/>
</dbReference>
<dbReference type="InterPro" id="IPR022572">
    <property type="entry name" value="DNA_rep/recomb_RecO_N"/>
</dbReference>
<gene>
    <name evidence="8" type="ORF">PeribacterD1_0913</name>
</gene>
<dbReference type="EMBL" id="CP013065">
    <property type="protein sequence ID" value="ALM13580.1"/>
    <property type="molecule type" value="Genomic_DNA"/>
</dbReference>
<protein>
    <recommendedName>
        <fullName evidence="2">DNA repair protein RecO</fullName>
    </recommendedName>
    <alternativeName>
        <fullName evidence="6">Recombination protein O</fullName>
    </alternativeName>
</protein>
<reference evidence="8 9" key="2">
    <citation type="journal article" date="2016" name="PeerJ">
        <title>Analysis of five complete genome sequences for members of the class Peribacteria in the recently recognized Peregrinibacteria bacterial phylum.</title>
        <authorList>
            <person name="Anantharaman K."/>
            <person name="Brown C.T."/>
            <person name="Burstein D."/>
            <person name="Castelle C.J."/>
            <person name="Probst A.J."/>
            <person name="Thomas B.C."/>
            <person name="Williams K.H."/>
            <person name="Banfield J.F."/>
        </authorList>
    </citation>
    <scope>NUCLEOTIDE SEQUENCE [LARGE SCALE GENOMIC DNA]</scope>
    <source>
        <strain evidence="8">RIFOXYD1_FULL_PER-ii_59_16</strain>
    </source>
</reference>
<dbReference type="STRING" id="1735162.PeribacterB2_0915"/>
<evidence type="ECO:0000256" key="4">
    <source>
        <dbReference type="ARBA" id="ARBA00023172"/>
    </source>
</evidence>
<dbReference type="GO" id="GO:0043590">
    <property type="term" value="C:bacterial nucleoid"/>
    <property type="evidence" value="ECO:0007669"/>
    <property type="project" value="TreeGrafter"/>
</dbReference>
<dbReference type="AlphaFoldDB" id="A0A0S1SCH3"/>
<accession>A0A0S1SCH3</accession>
<dbReference type="InterPro" id="IPR037278">
    <property type="entry name" value="ARFGAP/RecO"/>
</dbReference>
<sequence>MSYSAVFDAIVLASYDVGEADRFLILLTREKGRLAARAPGARRLKSRLCPLLPLTHLAVELKESRGGFLVCGITPHHHHNPRVQHLQDFFVRMQASELLLALLSDGEPVPEIFEALSALLHHPHCAEQDTLAFTLRVLALLGVLPEITHRLFAPLSPEERSFVLASMRGTPVNEKISCTRLRSLCTQLVQEHCTRPLRSTDVAAACM</sequence>
<evidence type="ECO:0000256" key="2">
    <source>
        <dbReference type="ARBA" id="ARBA00021310"/>
    </source>
</evidence>
<accession>A0A0S1SL52</accession>
<dbReference type="SUPFAM" id="SSF57863">
    <property type="entry name" value="ArfGap/RecO-like zinc finger"/>
    <property type="match status" value="1"/>
</dbReference>
<evidence type="ECO:0000256" key="5">
    <source>
        <dbReference type="ARBA" id="ARBA00023204"/>
    </source>
</evidence>
<dbReference type="KEGG" id="prf:PeribacterA2_0913"/>
<keyword evidence="5" id="KW-0234">DNA repair</keyword>
<evidence type="ECO:0000259" key="7">
    <source>
        <dbReference type="Pfam" id="PF11967"/>
    </source>
</evidence>
<accession>A0A0S1SQ76</accession>
<dbReference type="GO" id="GO:0006302">
    <property type="term" value="P:double-strand break repair"/>
    <property type="evidence" value="ECO:0007669"/>
    <property type="project" value="TreeGrafter"/>
</dbReference>
<keyword evidence="4" id="KW-0233">DNA recombination</keyword>
<evidence type="ECO:0000256" key="3">
    <source>
        <dbReference type="ARBA" id="ARBA00022763"/>
    </source>
</evidence>
<feature type="domain" description="DNA replication/recombination mediator RecO N-terminal" evidence="7">
    <location>
        <begin position="7"/>
        <end position="64"/>
    </location>
</feature>
<accession>A0A0S1SQ06</accession>
<evidence type="ECO:0000313" key="9">
    <source>
        <dbReference type="Proteomes" id="UP000069135"/>
    </source>
</evidence>
<comment type="similarity">
    <text evidence="1">Belongs to the RecO family.</text>
</comment>
<evidence type="ECO:0000256" key="1">
    <source>
        <dbReference type="ARBA" id="ARBA00007452"/>
    </source>
</evidence>
<dbReference type="GO" id="GO:0006310">
    <property type="term" value="P:DNA recombination"/>
    <property type="evidence" value="ECO:0007669"/>
    <property type="project" value="UniProtKB-KW"/>
</dbReference>
<dbReference type="InterPro" id="IPR003717">
    <property type="entry name" value="RecO"/>
</dbReference>
<dbReference type="Proteomes" id="UP000069135">
    <property type="component" value="Chromosome"/>
</dbReference>
<dbReference type="Gene3D" id="2.40.50.140">
    <property type="entry name" value="Nucleic acid-binding proteins"/>
    <property type="match status" value="1"/>
</dbReference>
<dbReference type="Pfam" id="PF11967">
    <property type="entry name" value="RecO_N"/>
    <property type="match status" value="1"/>
</dbReference>
<evidence type="ECO:0000313" key="8">
    <source>
        <dbReference type="EMBL" id="ALM13580.1"/>
    </source>
</evidence>
<dbReference type="Pfam" id="PF02565">
    <property type="entry name" value="RecO_C"/>
    <property type="match status" value="1"/>
</dbReference>
<dbReference type="PANTHER" id="PTHR33991:SF1">
    <property type="entry name" value="DNA REPAIR PROTEIN RECO"/>
    <property type="match status" value="1"/>
</dbReference>
<accession>A0A0S1SS58</accession>
<keyword evidence="3" id="KW-0227">DNA damage</keyword>